<accession>A0A847RY94</accession>
<comment type="caution">
    <text evidence="1">The sequence shown here is derived from an EMBL/GenBank/DDBJ whole genome shotgun (WGS) entry which is preliminary data.</text>
</comment>
<dbReference type="AlphaFoldDB" id="A0A847RY94"/>
<evidence type="ECO:0000313" key="2">
    <source>
        <dbReference type="Proteomes" id="UP000570474"/>
    </source>
</evidence>
<keyword evidence="2" id="KW-1185">Reference proteome</keyword>
<name>A0A847RY94_9BACT</name>
<reference evidence="1 2" key="1">
    <citation type="submission" date="2020-04" db="EMBL/GenBank/DDBJ databases">
        <authorList>
            <person name="Yin C."/>
        </authorList>
    </citation>
    <scope>NUCLEOTIDE SEQUENCE [LARGE SCALE GENOMIC DNA]</scope>
    <source>
        <strain evidence="1 2">Ae27</strain>
    </source>
</reference>
<proteinExistence type="predicted"/>
<evidence type="ECO:0000313" key="1">
    <source>
        <dbReference type="EMBL" id="NLR65627.1"/>
    </source>
</evidence>
<dbReference type="RefSeq" id="WP_168871624.1">
    <property type="nucleotide sequence ID" value="NZ_JABAIA010000002.1"/>
</dbReference>
<gene>
    <name evidence="1" type="ORF">HGH92_15030</name>
</gene>
<organism evidence="1 2">
    <name type="scientific">Chitinophaga varians</name>
    <dbReference type="NCBI Taxonomy" id="2202339"/>
    <lineage>
        <taxon>Bacteria</taxon>
        <taxon>Pseudomonadati</taxon>
        <taxon>Bacteroidota</taxon>
        <taxon>Chitinophagia</taxon>
        <taxon>Chitinophagales</taxon>
        <taxon>Chitinophagaceae</taxon>
        <taxon>Chitinophaga</taxon>
    </lineage>
</organism>
<dbReference type="Proteomes" id="UP000570474">
    <property type="component" value="Unassembled WGS sequence"/>
</dbReference>
<sequence length="80" mass="9394">MSWMNDLYVIYQKLDANSCEAVKNDILKAQMDGCSRGEIYFLVLQQLVRIKREKAPVYELIKEEVESFIHYSSNPYRLSA</sequence>
<dbReference type="EMBL" id="JABAIA010000002">
    <property type="protein sequence ID" value="NLR65627.1"/>
    <property type="molecule type" value="Genomic_DNA"/>
</dbReference>
<protein>
    <submittedName>
        <fullName evidence="1">Uncharacterized protein</fullName>
    </submittedName>
</protein>